<dbReference type="Gramene" id="KVI01094">
    <property type="protein sequence ID" value="KVI01094"/>
    <property type="gene ID" value="Ccrd_020639"/>
</dbReference>
<evidence type="ECO:0000259" key="9">
    <source>
        <dbReference type="Pfam" id="PF04998"/>
    </source>
</evidence>
<keyword evidence="6" id="KW-0862">Zinc</keyword>
<reference evidence="10 11" key="1">
    <citation type="journal article" date="2016" name="Sci. Rep.">
        <title>The genome sequence of the outbreeding globe artichoke constructed de novo incorporating a phase-aware low-pass sequencing strategy of F1 progeny.</title>
        <authorList>
            <person name="Scaglione D."/>
            <person name="Reyes-Chin-Wo S."/>
            <person name="Acquadro A."/>
            <person name="Froenicke L."/>
            <person name="Portis E."/>
            <person name="Beitel C."/>
            <person name="Tirone M."/>
            <person name="Mauro R."/>
            <person name="Lo Monaco A."/>
            <person name="Mauromicale G."/>
            <person name="Faccioli P."/>
            <person name="Cattivelli L."/>
            <person name="Rieseberg L."/>
            <person name="Michelmore R."/>
            <person name="Lanteri S."/>
        </authorList>
    </citation>
    <scope>NUCLEOTIDE SEQUENCE [LARGE SCALE GENOMIC DNA]</scope>
    <source>
        <strain evidence="10">2C</strain>
    </source>
</reference>
<proteinExistence type="predicted"/>
<sequence>MAPDKVTVMILNVDLKCSCCYKKVKKLLCKFPRQFPSLSLSLSLLFPFGFLSKSIIHDHSFFHLPSAICHLPAFLVEIRGQVFDQDRNEVRITVVCCNPDKLRDTLCCKGGKAIQSIEIVEDKPKPKPKPKPDPNPSPVQKPKPADPPPPPPPKADPPKPADPPPPPPKVDPPKPADPPPKVDPPKPVPIPDPMPGFCLPILHFQNVMARKGVVDTAIRTSDAGYLTRRLVEVVQHIVVRRTDCGTVRGQSIGEPGTQLTLRTFHTGGVFTGGTEEHVRTPSNGKIKFNEDLVHPTLKLKNHDYSELNRITCTDRCNLRYPAILDGNSDLLAKRRRNRFIIPLESIQEGENQRIPSSGISIEIPRNGILRINSILAYFDDPRYIRKSSGLTKYETRELNSIINEDDLIEYRGVK</sequence>
<evidence type="ECO:0000256" key="4">
    <source>
        <dbReference type="ARBA" id="ARBA00022679"/>
    </source>
</evidence>
<protein>
    <recommendedName>
        <fullName evidence="1">DNA-directed RNA polymerase</fullName>
        <ecNumber evidence="1">2.7.7.6</ecNumber>
    </recommendedName>
</protein>
<keyword evidence="2" id="KW-0240">DNA-directed RNA polymerase</keyword>
<dbReference type="InterPro" id="IPR007081">
    <property type="entry name" value="RNA_pol_Rpb1_5"/>
</dbReference>
<dbReference type="PANTHER" id="PTHR34995">
    <property type="entry name" value="DNA-DIRECTED RNA POLYMERASE SUBUNIT BETA"/>
    <property type="match status" value="1"/>
</dbReference>
<accession>A0A103Y234</accession>
<dbReference type="InterPro" id="IPR050254">
    <property type="entry name" value="RNA_pol_beta''_euk"/>
</dbReference>
<feature type="domain" description="RNA polymerase Rpb1" evidence="9">
    <location>
        <begin position="204"/>
        <end position="247"/>
    </location>
</feature>
<dbReference type="GO" id="GO:0003899">
    <property type="term" value="F:DNA-directed RNA polymerase activity"/>
    <property type="evidence" value="ECO:0007669"/>
    <property type="project" value="UniProtKB-EC"/>
</dbReference>
<evidence type="ECO:0000256" key="7">
    <source>
        <dbReference type="ARBA" id="ARBA00023163"/>
    </source>
</evidence>
<organism evidence="10 11">
    <name type="scientific">Cynara cardunculus var. scolymus</name>
    <name type="common">Globe artichoke</name>
    <name type="synonym">Cynara scolymus</name>
    <dbReference type="NCBI Taxonomy" id="59895"/>
    <lineage>
        <taxon>Eukaryota</taxon>
        <taxon>Viridiplantae</taxon>
        <taxon>Streptophyta</taxon>
        <taxon>Embryophyta</taxon>
        <taxon>Tracheophyta</taxon>
        <taxon>Spermatophyta</taxon>
        <taxon>Magnoliopsida</taxon>
        <taxon>eudicotyledons</taxon>
        <taxon>Gunneridae</taxon>
        <taxon>Pentapetalae</taxon>
        <taxon>asterids</taxon>
        <taxon>campanulids</taxon>
        <taxon>Asterales</taxon>
        <taxon>Asteraceae</taxon>
        <taxon>Carduoideae</taxon>
        <taxon>Cardueae</taxon>
        <taxon>Carduinae</taxon>
        <taxon>Cynara</taxon>
    </lineage>
</organism>
<evidence type="ECO:0000256" key="5">
    <source>
        <dbReference type="ARBA" id="ARBA00022695"/>
    </source>
</evidence>
<feature type="non-terminal residue" evidence="10">
    <location>
        <position position="414"/>
    </location>
</feature>
<evidence type="ECO:0000256" key="3">
    <source>
        <dbReference type="ARBA" id="ARBA00022640"/>
    </source>
</evidence>
<gene>
    <name evidence="10" type="ORF">Ccrd_020639</name>
</gene>
<dbReference type="GO" id="GO:0006351">
    <property type="term" value="P:DNA-templated transcription"/>
    <property type="evidence" value="ECO:0007669"/>
    <property type="project" value="InterPro"/>
</dbReference>
<name>A0A103Y234_CYNCS</name>
<dbReference type="PANTHER" id="PTHR34995:SF1">
    <property type="entry name" value="DNA-DIRECTED RNA POLYMERASE SUBUNIT BETA"/>
    <property type="match status" value="1"/>
</dbReference>
<dbReference type="GO" id="GO:0003677">
    <property type="term" value="F:DNA binding"/>
    <property type="evidence" value="ECO:0007669"/>
    <property type="project" value="InterPro"/>
</dbReference>
<evidence type="ECO:0000256" key="2">
    <source>
        <dbReference type="ARBA" id="ARBA00022478"/>
    </source>
</evidence>
<evidence type="ECO:0000256" key="6">
    <source>
        <dbReference type="ARBA" id="ARBA00022833"/>
    </source>
</evidence>
<comment type="caution">
    <text evidence="10">The sequence shown here is derived from an EMBL/GenBank/DDBJ whole genome shotgun (WGS) entry which is preliminary data.</text>
</comment>
<keyword evidence="5" id="KW-0548">Nucleotidyltransferase</keyword>
<dbReference type="SUPFAM" id="SSF64484">
    <property type="entry name" value="beta and beta-prime subunits of DNA dependent RNA-polymerase"/>
    <property type="match status" value="1"/>
</dbReference>
<keyword evidence="7" id="KW-0804">Transcription</keyword>
<feature type="compositionally biased region" description="Pro residues" evidence="8">
    <location>
        <begin position="133"/>
        <end position="191"/>
    </location>
</feature>
<dbReference type="STRING" id="59895.A0A103Y234"/>
<evidence type="ECO:0000313" key="11">
    <source>
        <dbReference type="Proteomes" id="UP000243975"/>
    </source>
</evidence>
<dbReference type="Gene3D" id="6.10.250.2940">
    <property type="match status" value="1"/>
</dbReference>
<dbReference type="Proteomes" id="UP000243975">
    <property type="component" value="Unassembled WGS sequence"/>
</dbReference>
<evidence type="ECO:0000256" key="8">
    <source>
        <dbReference type="SAM" id="MobiDB-lite"/>
    </source>
</evidence>
<dbReference type="AlphaFoldDB" id="A0A103Y234"/>
<dbReference type="EMBL" id="LEKV01003132">
    <property type="protein sequence ID" value="KVI01094.1"/>
    <property type="molecule type" value="Genomic_DNA"/>
</dbReference>
<evidence type="ECO:0000313" key="10">
    <source>
        <dbReference type="EMBL" id="KVI01094.1"/>
    </source>
</evidence>
<dbReference type="GO" id="GO:0000428">
    <property type="term" value="C:DNA-directed RNA polymerase complex"/>
    <property type="evidence" value="ECO:0007669"/>
    <property type="project" value="UniProtKB-KW"/>
</dbReference>
<keyword evidence="4" id="KW-0808">Transferase</keyword>
<keyword evidence="11" id="KW-1185">Reference proteome</keyword>
<feature type="region of interest" description="Disordered" evidence="8">
    <location>
        <begin position="118"/>
        <end position="191"/>
    </location>
</feature>
<dbReference type="Pfam" id="PF04998">
    <property type="entry name" value="RNA_pol_Rpb1_5"/>
    <property type="match status" value="1"/>
</dbReference>
<dbReference type="EC" id="2.7.7.6" evidence="1"/>
<keyword evidence="3" id="KW-0934">Plastid</keyword>
<evidence type="ECO:0000256" key="1">
    <source>
        <dbReference type="ARBA" id="ARBA00012418"/>
    </source>
</evidence>